<dbReference type="SUPFAM" id="SSF81342">
    <property type="entry name" value="Transmembrane di-heme cytochromes"/>
    <property type="match status" value="1"/>
</dbReference>
<dbReference type="InterPro" id="IPR016174">
    <property type="entry name" value="Di-haem_cyt_TM"/>
</dbReference>
<dbReference type="RefSeq" id="WP_171591453.1">
    <property type="nucleotide sequence ID" value="NZ_CP053538.1"/>
</dbReference>
<dbReference type="Gene3D" id="1.20.950.20">
    <property type="entry name" value="Transmembrane di-heme cytochromes, Chain C"/>
    <property type="match status" value="1"/>
</dbReference>
<evidence type="ECO:0000256" key="2">
    <source>
        <dbReference type="ARBA" id="ARBA00022475"/>
    </source>
</evidence>
<evidence type="ECO:0000256" key="6">
    <source>
        <dbReference type="SAM" id="Phobius"/>
    </source>
</evidence>
<keyword evidence="2" id="KW-1003">Cell membrane</keyword>
<sequence>MTPQTEQLPSTTDLKRNSLGLRIWHWSNAALVSAQLLTIVFMSVIIKVKGLAPDFSKALAKKGVDMAPDQLRSLTSIVAHRIWDWHIWIGITLASFLAFRVVVSFLQKGGQRTAGKLARLKARAAQGDPTVGKAVWVRYSYRVFYVILAVMVLTGLILVFEDYFSSIEHTVKEIHNVTMYLIIAFVIAHIVGVVRAEVTTEPGLTSDMIHGGEPADNA</sequence>
<feature type="transmembrane region" description="Helical" evidence="6">
    <location>
        <begin position="23"/>
        <end position="46"/>
    </location>
</feature>
<comment type="subcellular location">
    <subcellularLocation>
        <location evidence="1">Cell membrane</location>
        <topology evidence="1">Multi-pass membrane protein</topology>
    </subcellularLocation>
</comment>
<evidence type="ECO:0000313" key="8">
    <source>
        <dbReference type="EMBL" id="QJX47361.1"/>
    </source>
</evidence>
<feature type="transmembrane region" description="Helical" evidence="6">
    <location>
        <begin position="143"/>
        <end position="160"/>
    </location>
</feature>
<accession>A0A6M6BFP4</accession>
<dbReference type="KEGG" id="hts:HMJ29_10590"/>
<dbReference type="PANTHER" id="PTHR30485:SF0">
    <property type="entry name" value="NI_FE-HYDROGENASE 1 B-TYPE CYTOCHROME SUBUNIT-RELATED"/>
    <property type="match status" value="1"/>
</dbReference>
<keyword evidence="4 6" id="KW-1133">Transmembrane helix</keyword>
<dbReference type="GO" id="GO:0022904">
    <property type="term" value="P:respiratory electron transport chain"/>
    <property type="evidence" value="ECO:0007669"/>
    <property type="project" value="InterPro"/>
</dbReference>
<evidence type="ECO:0000256" key="1">
    <source>
        <dbReference type="ARBA" id="ARBA00004651"/>
    </source>
</evidence>
<feature type="transmembrane region" description="Helical" evidence="6">
    <location>
        <begin position="180"/>
        <end position="198"/>
    </location>
</feature>
<evidence type="ECO:0000256" key="5">
    <source>
        <dbReference type="ARBA" id="ARBA00023136"/>
    </source>
</evidence>
<dbReference type="GO" id="GO:0009055">
    <property type="term" value="F:electron transfer activity"/>
    <property type="evidence" value="ECO:0007669"/>
    <property type="project" value="InterPro"/>
</dbReference>
<dbReference type="Pfam" id="PF01292">
    <property type="entry name" value="Ni_hydr_CYTB"/>
    <property type="match status" value="1"/>
</dbReference>
<reference evidence="8 9" key="1">
    <citation type="submission" date="2020-05" db="EMBL/GenBank/DDBJ databases">
        <title>Complete genome sequence of Hymenobacter sp. TS19 in Coasted Sand Dune.</title>
        <authorList>
            <person name="Lee J.-H."/>
            <person name="Jung J.-H."/>
            <person name="Jeong S."/>
            <person name="Zhao L."/>
            <person name="Kim M.-K."/>
            <person name="Seo H.-S."/>
            <person name="Lim S."/>
        </authorList>
    </citation>
    <scope>NUCLEOTIDE SEQUENCE [LARGE SCALE GENOMIC DNA]</scope>
    <source>
        <strain evidence="8 9">TS19</strain>
    </source>
</reference>
<evidence type="ECO:0000313" key="9">
    <source>
        <dbReference type="Proteomes" id="UP000501623"/>
    </source>
</evidence>
<keyword evidence="5 6" id="KW-0472">Membrane</keyword>
<keyword evidence="9" id="KW-1185">Reference proteome</keyword>
<dbReference type="Proteomes" id="UP000501623">
    <property type="component" value="Chromosome"/>
</dbReference>
<name>A0A6M6BFP4_9BACT</name>
<feature type="domain" description="Cytochrome b561 bacterial/Ni-hydrogenase" evidence="7">
    <location>
        <begin position="18"/>
        <end position="211"/>
    </location>
</feature>
<dbReference type="InterPro" id="IPR011577">
    <property type="entry name" value="Cyt_b561_bac/Ni-Hgenase"/>
</dbReference>
<dbReference type="GO" id="GO:0020037">
    <property type="term" value="F:heme binding"/>
    <property type="evidence" value="ECO:0007669"/>
    <property type="project" value="TreeGrafter"/>
</dbReference>
<dbReference type="InterPro" id="IPR051542">
    <property type="entry name" value="Hydrogenase_cytochrome"/>
</dbReference>
<proteinExistence type="predicted"/>
<feature type="transmembrane region" description="Helical" evidence="6">
    <location>
        <begin position="85"/>
        <end position="106"/>
    </location>
</feature>
<dbReference type="EMBL" id="CP053538">
    <property type="protein sequence ID" value="QJX47361.1"/>
    <property type="molecule type" value="Genomic_DNA"/>
</dbReference>
<dbReference type="AlphaFoldDB" id="A0A6M6BFP4"/>
<keyword evidence="3 6" id="KW-0812">Transmembrane</keyword>
<dbReference type="PANTHER" id="PTHR30485">
    <property type="entry name" value="NI/FE-HYDROGENASE 1 B-TYPE CYTOCHROME SUBUNIT"/>
    <property type="match status" value="1"/>
</dbReference>
<evidence type="ECO:0000256" key="4">
    <source>
        <dbReference type="ARBA" id="ARBA00022989"/>
    </source>
</evidence>
<gene>
    <name evidence="8" type="ORF">HMJ29_10590</name>
</gene>
<protein>
    <submittedName>
        <fullName evidence="8">Cytochrome b/b6 domain-containing protein</fullName>
    </submittedName>
</protein>
<organism evidence="8 9">
    <name type="scientific">Hymenobacter taeanensis</name>
    <dbReference type="NCBI Taxonomy" id="2735321"/>
    <lineage>
        <taxon>Bacteria</taxon>
        <taxon>Pseudomonadati</taxon>
        <taxon>Bacteroidota</taxon>
        <taxon>Cytophagia</taxon>
        <taxon>Cytophagales</taxon>
        <taxon>Hymenobacteraceae</taxon>
        <taxon>Hymenobacter</taxon>
    </lineage>
</organism>
<evidence type="ECO:0000259" key="7">
    <source>
        <dbReference type="Pfam" id="PF01292"/>
    </source>
</evidence>
<dbReference type="GO" id="GO:0005886">
    <property type="term" value="C:plasma membrane"/>
    <property type="evidence" value="ECO:0007669"/>
    <property type="project" value="UniProtKB-SubCell"/>
</dbReference>
<evidence type="ECO:0000256" key="3">
    <source>
        <dbReference type="ARBA" id="ARBA00022692"/>
    </source>
</evidence>